<comment type="caution">
    <text evidence="9">The sequence shown here is derived from an EMBL/GenBank/DDBJ whole genome shotgun (WGS) entry which is preliminary data.</text>
</comment>
<keyword evidence="4 8" id="KW-1133">Transmembrane helix</keyword>
<dbReference type="Pfam" id="PF00854">
    <property type="entry name" value="PTR2"/>
    <property type="match status" value="1"/>
</dbReference>
<dbReference type="Gene3D" id="1.20.1250.20">
    <property type="entry name" value="MFS general substrate transporter like domains"/>
    <property type="match status" value="1"/>
</dbReference>
<keyword evidence="5 8" id="KW-0472">Membrane</keyword>
<feature type="transmembrane region" description="Helical" evidence="8">
    <location>
        <begin position="466"/>
        <end position="490"/>
    </location>
</feature>
<proteinExistence type="inferred from homology"/>
<keyword evidence="10" id="KW-1185">Reference proteome</keyword>
<dbReference type="PANTHER" id="PTHR11654">
    <property type="entry name" value="OLIGOPEPTIDE TRANSPORTER-RELATED"/>
    <property type="match status" value="1"/>
</dbReference>
<dbReference type="GO" id="GO:0016020">
    <property type="term" value="C:membrane"/>
    <property type="evidence" value="ECO:0007669"/>
    <property type="project" value="UniProtKB-SubCell"/>
</dbReference>
<dbReference type="InterPro" id="IPR036259">
    <property type="entry name" value="MFS_trans_sf"/>
</dbReference>
<comment type="subcellular location">
    <subcellularLocation>
        <location evidence="1 6">Membrane</location>
        <topology evidence="1 6">Multi-pass membrane protein</topology>
    </subcellularLocation>
</comment>
<feature type="transmembrane region" description="Helical" evidence="8">
    <location>
        <begin position="166"/>
        <end position="187"/>
    </location>
</feature>
<feature type="transmembrane region" description="Helical" evidence="8">
    <location>
        <begin position="138"/>
        <end position="160"/>
    </location>
</feature>
<dbReference type="GO" id="GO:0022857">
    <property type="term" value="F:transmembrane transporter activity"/>
    <property type="evidence" value="ECO:0007669"/>
    <property type="project" value="InterPro"/>
</dbReference>
<evidence type="ECO:0000256" key="7">
    <source>
        <dbReference type="SAM" id="MobiDB-lite"/>
    </source>
</evidence>
<gene>
    <name evidence="9" type="primary">PTR2</name>
    <name evidence="9" type="ORF">H4R20_005756</name>
</gene>
<dbReference type="InterPro" id="IPR000109">
    <property type="entry name" value="POT_fam"/>
</dbReference>
<feature type="transmembrane region" description="Helical" evidence="8">
    <location>
        <begin position="502"/>
        <end position="524"/>
    </location>
</feature>
<dbReference type="InterPro" id="IPR018456">
    <property type="entry name" value="PTR2_symporter_CS"/>
</dbReference>
<evidence type="ECO:0000256" key="3">
    <source>
        <dbReference type="ARBA" id="ARBA00022692"/>
    </source>
</evidence>
<keyword evidence="6" id="KW-0813">Transport</keyword>
<dbReference type="AlphaFoldDB" id="A0A9W8HX88"/>
<feature type="transmembrane region" description="Helical" evidence="8">
    <location>
        <begin position="249"/>
        <end position="269"/>
    </location>
</feature>
<evidence type="ECO:0000256" key="2">
    <source>
        <dbReference type="ARBA" id="ARBA00005982"/>
    </source>
</evidence>
<protein>
    <submittedName>
        <fullName evidence="9">Peptide transporter ptr2</fullName>
    </submittedName>
</protein>
<accession>A0A9W8HX88</accession>
<evidence type="ECO:0000256" key="8">
    <source>
        <dbReference type="SAM" id="Phobius"/>
    </source>
</evidence>
<evidence type="ECO:0000256" key="5">
    <source>
        <dbReference type="ARBA" id="ARBA00023136"/>
    </source>
</evidence>
<name>A0A9W8HX88_9FUNG</name>
<dbReference type="OrthoDB" id="8904098at2759"/>
<dbReference type="SUPFAM" id="SSF103473">
    <property type="entry name" value="MFS general substrate transporter"/>
    <property type="match status" value="1"/>
</dbReference>
<feature type="transmembrane region" description="Helical" evidence="8">
    <location>
        <begin position="530"/>
        <end position="552"/>
    </location>
</feature>
<feature type="transmembrane region" description="Helical" evidence="8">
    <location>
        <begin position="225"/>
        <end position="243"/>
    </location>
</feature>
<evidence type="ECO:0000256" key="4">
    <source>
        <dbReference type="ARBA" id="ARBA00022989"/>
    </source>
</evidence>
<reference evidence="9" key="1">
    <citation type="submission" date="2022-07" db="EMBL/GenBank/DDBJ databases">
        <title>Phylogenomic reconstructions and comparative analyses of Kickxellomycotina fungi.</title>
        <authorList>
            <person name="Reynolds N.K."/>
            <person name="Stajich J.E."/>
            <person name="Barry K."/>
            <person name="Grigoriev I.V."/>
            <person name="Crous P."/>
            <person name="Smith M.E."/>
        </authorList>
    </citation>
    <scope>NUCLEOTIDE SEQUENCE</scope>
    <source>
        <strain evidence="9">NRRL 1565</strain>
    </source>
</reference>
<keyword evidence="3 6" id="KW-0812">Transmembrane</keyword>
<evidence type="ECO:0000313" key="9">
    <source>
        <dbReference type="EMBL" id="KAJ2795787.1"/>
    </source>
</evidence>
<organism evidence="9 10">
    <name type="scientific">Coemansia guatemalensis</name>
    <dbReference type="NCBI Taxonomy" id="2761395"/>
    <lineage>
        <taxon>Eukaryota</taxon>
        <taxon>Fungi</taxon>
        <taxon>Fungi incertae sedis</taxon>
        <taxon>Zoopagomycota</taxon>
        <taxon>Kickxellomycotina</taxon>
        <taxon>Kickxellomycetes</taxon>
        <taxon>Kickxellales</taxon>
        <taxon>Kickxellaceae</taxon>
        <taxon>Coemansia</taxon>
    </lineage>
</organism>
<evidence type="ECO:0000256" key="1">
    <source>
        <dbReference type="ARBA" id="ARBA00004141"/>
    </source>
</evidence>
<dbReference type="Proteomes" id="UP001140094">
    <property type="component" value="Unassembled WGS sequence"/>
</dbReference>
<comment type="similarity">
    <text evidence="2 6">Belongs to the major facilitator superfamily. Proton-dependent oligopeptide transporter (POT/PTR) (TC 2.A.17) family.</text>
</comment>
<feature type="region of interest" description="Disordered" evidence="7">
    <location>
        <begin position="1"/>
        <end position="30"/>
    </location>
</feature>
<feature type="transmembrane region" description="Helical" evidence="8">
    <location>
        <begin position="112"/>
        <end position="131"/>
    </location>
</feature>
<dbReference type="GO" id="GO:0006857">
    <property type="term" value="P:oligopeptide transport"/>
    <property type="evidence" value="ECO:0007669"/>
    <property type="project" value="InterPro"/>
</dbReference>
<feature type="transmembrane region" description="Helical" evidence="8">
    <location>
        <begin position="423"/>
        <end position="446"/>
    </location>
</feature>
<dbReference type="PROSITE" id="PS01022">
    <property type="entry name" value="PTR2_1"/>
    <property type="match status" value="1"/>
</dbReference>
<dbReference type="EMBL" id="JANBUO010002084">
    <property type="protein sequence ID" value="KAJ2795787.1"/>
    <property type="molecule type" value="Genomic_DNA"/>
</dbReference>
<evidence type="ECO:0000256" key="6">
    <source>
        <dbReference type="RuleBase" id="RU003755"/>
    </source>
</evidence>
<sequence>MSFDSLEKEVREETPMALHKGEELHPDHPDDYLREGERWATEEDMSTLRRVSDRIPTAAFFVLLTEFCERFTYYGISAMFQNYVKNPYKAENSNPGAIDGGQQMATGLNNFFQFWCYLTPIFGAIIADQWLGKFKTILLFSFIYIIGDLVLTLTSIPASIRSGGALPGLIIAMITIGAGTGGVKANVSPMVAEQYGRYRPFVRTLKNGKQVVVDRELTVQSIFNWFYWSINVGGLSAIATTEIEANVDFWPAYLLPTLVFIICAFVFWLGRKKYVITKPTGSIVLKAYRVFSTGIRNYRAAKAENRLVLGEDGKPVNWINYAKPSLCADSGDISWSDKFVDELYMALRSCKIFLCYPVFWLCYGQMSNNMVSQSGQMNTGNVPNDIMQNLDPLCIIVLLPIFERFIYPAFRRCGLELRPVTRITCGFLVAAMAMAYAAILQHFIYITGPYYDMAGDDGNGFNHISAGIQVPGYILVGISEILASVTGLEYAFTKAPESMKSIVMSIFLFTNAGGSILAFCFNSISTNPHLVENFAIVSGLMGAFTVLFFVCFRHYDKRDAEETREKTIFEPASEKADFSEGRV</sequence>
<evidence type="ECO:0000313" key="10">
    <source>
        <dbReference type="Proteomes" id="UP001140094"/>
    </source>
</evidence>
<dbReference type="PROSITE" id="PS01023">
    <property type="entry name" value="PTR2_2"/>
    <property type="match status" value="1"/>
</dbReference>